<dbReference type="GO" id="GO:0003677">
    <property type="term" value="F:DNA binding"/>
    <property type="evidence" value="ECO:0007669"/>
    <property type="project" value="UniProtKB-KW"/>
</dbReference>
<dbReference type="PROSITE" id="PS50043">
    <property type="entry name" value="HTH_LUXR_2"/>
    <property type="match status" value="1"/>
</dbReference>
<accession>A0A391P2L2</accession>
<dbReference type="Pfam" id="PF01381">
    <property type="entry name" value="HTH_3"/>
    <property type="match status" value="1"/>
</dbReference>
<keyword evidence="7" id="KW-1185">Reference proteome</keyword>
<dbReference type="PROSITE" id="PS50943">
    <property type="entry name" value="HTH_CROC1"/>
    <property type="match status" value="1"/>
</dbReference>
<gene>
    <name evidence="6" type="ORF">KGMB01110_20530</name>
</gene>
<protein>
    <recommendedName>
        <fullName evidence="8">HTH cro/C1-type domain-containing protein</fullName>
    </recommendedName>
</protein>
<evidence type="ECO:0000259" key="4">
    <source>
        <dbReference type="PROSITE" id="PS50043"/>
    </source>
</evidence>
<dbReference type="PANTHER" id="PTHR44688:SF16">
    <property type="entry name" value="DNA-BINDING TRANSCRIPTIONAL ACTIVATOR DEVR_DOSR"/>
    <property type="match status" value="1"/>
</dbReference>
<evidence type="ECO:0000259" key="5">
    <source>
        <dbReference type="PROSITE" id="PS50943"/>
    </source>
</evidence>
<dbReference type="PRINTS" id="PR00038">
    <property type="entry name" value="HTHLUXR"/>
</dbReference>
<dbReference type="PANTHER" id="PTHR44688">
    <property type="entry name" value="DNA-BINDING TRANSCRIPTIONAL ACTIVATOR DEVR_DOSR"/>
    <property type="match status" value="1"/>
</dbReference>
<dbReference type="CDD" id="cd06170">
    <property type="entry name" value="LuxR_C_like"/>
    <property type="match status" value="1"/>
</dbReference>
<dbReference type="SMART" id="SM00421">
    <property type="entry name" value="HTH_LUXR"/>
    <property type="match status" value="1"/>
</dbReference>
<dbReference type="SUPFAM" id="SSF46894">
    <property type="entry name" value="C-terminal effector domain of the bipartite response regulators"/>
    <property type="match status" value="1"/>
</dbReference>
<dbReference type="SUPFAM" id="SSF47413">
    <property type="entry name" value="lambda repressor-like DNA-binding domains"/>
    <property type="match status" value="1"/>
</dbReference>
<sequence length="412" mass="47260">MKENLTPGKQIERLCREQGISQKMLAERIGVSPSQISRIIREETKSVSSEMLMGLAEVFQVSTDEILGMKPNQKDRKEKETYLPMMLMNTAFEPGKCREFMDSTEDPDIRNMVYAEYAYFSGQHEKAVKLAGKYLTNPNPLMALSACLIYSFANLTLNHISQARQGLDMIAGSLKSYEKNRSGDRKQEALLVFMSAASRVLLHLPAEEMPQLSDYIGELPEGMRLWGCYVMAHEAYLNQQYEKSLGIVQACLALTGKIYPIAEIYLRLVAAMDAMSLRDQELARTYFMEAWELARPDDLIEGIGEHHGLLQGLIETCMKEAYPEDYRRIIEITYRFSYGWRRIHNPDTNEEVADNLTTTEFTIAMLASRGWTNGEIAEYMKMTERTVKQHLTATFNKLNINNRKQLVDYMLR</sequence>
<evidence type="ECO:0000313" key="7">
    <source>
        <dbReference type="Proteomes" id="UP000265643"/>
    </source>
</evidence>
<dbReference type="InterPro" id="IPR010982">
    <property type="entry name" value="Lambda_DNA-bd_dom_sf"/>
</dbReference>
<dbReference type="InterPro" id="IPR000792">
    <property type="entry name" value="Tscrpt_reg_LuxR_C"/>
</dbReference>
<keyword evidence="3" id="KW-0804">Transcription</keyword>
<organism evidence="6 7">
    <name type="scientific">Mediterraneibacter butyricigenes</name>
    <dbReference type="NCBI Taxonomy" id="2316025"/>
    <lineage>
        <taxon>Bacteria</taxon>
        <taxon>Bacillati</taxon>
        <taxon>Bacillota</taxon>
        <taxon>Clostridia</taxon>
        <taxon>Lachnospirales</taxon>
        <taxon>Lachnospiraceae</taxon>
        <taxon>Mediterraneibacter</taxon>
    </lineage>
</organism>
<dbReference type="Pfam" id="PF00196">
    <property type="entry name" value="GerE"/>
    <property type="match status" value="1"/>
</dbReference>
<evidence type="ECO:0000256" key="3">
    <source>
        <dbReference type="ARBA" id="ARBA00023163"/>
    </source>
</evidence>
<dbReference type="Gene3D" id="1.10.10.10">
    <property type="entry name" value="Winged helix-like DNA-binding domain superfamily/Winged helix DNA-binding domain"/>
    <property type="match status" value="1"/>
</dbReference>
<dbReference type="InterPro" id="IPR036388">
    <property type="entry name" value="WH-like_DNA-bd_sf"/>
</dbReference>
<dbReference type="GO" id="GO:0006355">
    <property type="term" value="P:regulation of DNA-templated transcription"/>
    <property type="evidence" value="ECO:0007669"/>
    <property type="project" value="InterPro"/>
</dbReference>
<dbReference type="Gene3D" id="1.10.260.40">
    <property type="entry name" value="lambda repressor-like DNA-binding domains"/>
    <property type="match status" value="1"/>
</dbReference>
<name>A0A391P2L2_9FIRM</name>
<dbReference type="EMBL" id="BHGK01000001">
    <property type="protein sequence ID" value="GCA67617.1"/>
    <property type="molecule type" value="Genomic_DNA"/>
</dbReference>
<keyword evidence="2" id="KW-0238">DNA-binding</keyword>
<evidence type="ECO:0000256" key="1">
    <source>
        <dbReference type="ARBA" id="ARBA00023015"/>
    </source>
</evidence>
<evidence type="ECO:0000256" key="2">
    <source>
        <dbReference type="ARBA" id="ARBA00023125"/>
    </source>
</evidence>
<dbReference type="InterPro" id="IPR016032">
    <property type="entry name" value="Sig_transdc_resp-reg_C-effctor"/>
</dbReference>
<dbReference type="InterPro" id="IPR001387">
    <property type="entry name" value="Cro/C1-type_HTH"/>
</dbReference>
<dbReference type="CDD" id="cd00093">
    <property type="entry name" value="HTH_XRE"/>
    <property type="match status" value="1"/>
</dbReference>
<feature type="domain" description="HTH cro/C1-type" evidence="5">
    <location>
        <begin position="11"/>
        <end position="66"/>
    </location>
</feature>
<reference evidence="7" key="1">
    <citation type="submission" date="2018-09" db="EMBL/GenBank/DDBJ databases">
        <title>Draft Genome Sequence of Mediterraneibacter sp. KCTC 15684.</title>
        <authorList>
            <person name="Kim J.S."/>
            <person name="Han K.I."/>
            <person name="Suh M.K."/>
            <person name="Lee K.C."/>
            <person name="Eom M.K."/>
            <person name="Lee J.H."/>
            <person name="Park S.H."/>
            <person name="Kang S.W."/>
            <person name="Park J.E."/>
            <person name="Oh B.S."/>
            <person name="Yu S.Y."/>
            <person name="Choi S.H."/>
            <person name="Lee D.H."/>
            <person name="Yoon H."/>
            <person name="Kim B."/>
            <person name="Yang S.J."/>
            <person name="Lee J.S."/>
        </authorList>
    </citation>
    <scope>NUCLEOTIDE SEQUENCE [LARGE SCALE GENOMIC DNA]</scope>
    <source>
        <strain evidence="7">KCTC 15684</strain>
    </source>
</reference>
<feature type="domain" description="HTH luxR-type" evidence="4">
    <location>
        <begin position="349"/>
        <end position="412"/>
    </location>
</feature>
<dbReference type="Proteomes" id="UP000265643">
    <property type="component" value="Unassembled WGS sequence"/>
</dbReference>
<proteinExistence type="predicted"/>
<comment type="caution">
    <text evidence="6">The sequence shown here is derived from an EMBL/GenBank/DDBJ whole genome shotgun (WGS) entry which is preliminary data.</text>
</comment>
<evidence type="ECO:0000313" key="6">
    <source>
        <dbReference type="EMBL" id="GCA67617.1"/>
    </source>
</evidence>
<dbReference type="AlphaFoldDB" id="A0A391P2L2"/>
<dbReference type="PROSITE" id="PS00622">
    <property type="entry name" value="HTH_LUXR_1"/>
    <property type="match status" value="1"/>
</dbReference>
<keyword evidence="1" id="KW-0805">Transcription regulation</keyword>
<dbReference type="RefSeq" id="WP_119298219.1">
    <property type="nucleotide sequence ID" value="NZ_BHGK01000001.1"/>
</dbReference>
<dbReference type="SMART" id="SM00530">
    <property type="entry name" value="HTH_XRE"/>
    <property type="match status" value="1"/>
</dbReference>
<evidence type="ECO:0008006" key="8">
    <source>
        <dbReference type="Google" id="ProtNLM"/>
    </source>
</evidence>